<feature type="region of interest" description="Disordered" evidence="1">
    <location>
        <begin position="1"/>
        <end position="50"/>
    </location>
</feature>
<name>A0A9Q3GMH1_9BASI</name>
<dbReference type="Proteomes" id="UP000765509">
    <property type="component" value="Unassembled WGS sequence"/>
</dbReference>
<comment type="caution">
    <text evidence="2">The sequence shown here is derived from an EMBL/GenBank/DDBJ whole genome shotgun (WGS) entry which is preliminary data.</text>
</comment>
<feature type="region of interest" description="Disordered" evidence="1">
    <location>
        <begin position="193"/>
        <end position="215"/>
    </location>
</feature>
<evidence type="ECO:0000256" key="1">
    <source>
        <dbReference type="SAM" id="MobiDB-lite"/>
    </source>
</evidence>
<accession>A0A9Q3GMH1</accession>
<gene>
    <name evidence="2" type="ORF">O181_012059</name>
</gene>
<keyword evidence="3" id="KW-1185">Reference proteome</keyword>
<sequence length="234" mass="26353">MVHTRNGRNYSFQPDGSGKGRAKTRARSGKSSSRKTCMEESGVAPNSPRSVLTSFDLNSEPELIQVNTLRAEPFPNDNHRNISVTVQKLVQRSQLRGVGNIPQPLAGGCELLLTHHELSGSGEDHRALRRMNPIVLQRQGQKDKEMVYEQKAFIHRPKEGVGNDPRFVKGRPSGVYQLQTSSRNVQRQVQRTTEKEERYQESSGKVQTKSQLEKTLPTRVQDPQIGTFRCGQCF</sequence>
<evidence type="ECO:0000313" key="2">
    <source>
        <dbReference type="EMBL" id="MBW0472344.1"/>
    </source>
</evidence>
<proteinExistence type="predicted"/>
<feature type="compositionally biased region" description="Polar residues" evidence="1">
    <location>
        <begin position="201"/>
        <end position="210"/>
    </location>
</feature>
<organism evidence="2 3">
    <name type="scientific">Austropuccinia psidii MF-1</name>
    <dbReference type="NCBI Taxonomy" id="1389203"/>
    <lineage>
        <taxon>Eukaryota</taxon>
        <taxon>Fungi</taxon>
        <taxon>Dikarya</taxon>
        <taxon>Basidiomycota</taxon>
        <taxon>Pucciniomycotina</taxon>
        <taxon>Pucciniomycetes</taxon>
        <taxon>Pucciniales</taxon>
        <taxon>Sphaerophragmiaceae</taxon>
        <taxon>Austropuccinia</taxon>
    </lineage>
</organism>
<reference evidence="2" key="1">
    <citation type="submission" date="2021-03" db="EMBL/GenBank/DDBJ databases">
        <title>Draft genome sequence of rust myrtle Austropuccinia psidii MF-1, a brazilian biotype.</title>
        <authorList>
            <person name="Quecine M.C."/>
            <person name="Pachon D.M.R."/>
            <person name="Bonatelli M.L."/>
            <person name="Correr F.H."/>
            <person name="Franceschini L.M."/>
            <person name="Leite T.F."/>
            <person name="Margarido G.R.A."/>
            <person name="Almeida C.A."/>
            <person name="Ferrarezi J.A."/>
            <person name="Labate C.A."/>
        </authorList>
    </citation>
    <scope>NUCLEOTIDE SEQUENCE</scope>
    <source>
        <strain evidence="2">MF-1</strain>
    </source>
</reference>
<evidence type="ECO:0000313" key="3">
    <source>
        <dbReference type="Proteomes" id="UP000765509"/>
    </source>
</evidence>
<protein>
    <submittedName>
        <fullName evidence="2">Uncharacterized protein</fullName>
    </submittedName>
</protein>
<dbReference type="EMBL" id="AVOT02003054">
    <property type="protein sequence ID" value="MBW0472344.1"/>
    <property type="molecule type" value="Genomic_DNA"/>
</dbReference>
<dbReference type="AlphaFoldDB" id="A0A9Q3GMH1"/>